<dbReference type="EMBL" id="MU839018">
    <property type="protein sequence ID" value="KAK1764752.1"/>
    <property type="molecule type" value="Genomic_DNA"/>
</dbReference>
<name>A0AAJ0BX87_9PEZI</name>
<keyword evidence="4" id="KW-0238">DNA-binding</keyword>
<gene>
    <name evidence="9" type="ORF">QBC33DRAFT_580030</name>
</gene>
<dbReference type="SMART" id="SM00066">
    <property type="entry name" value="GAL4"/>
    <property type="match status" value="1"/>
</dbReference>
<keyword evidence="3" id="KW-0805">Transcription regulation</keyword>
<sequence length="636" mass="69032">MTAVSAELTCPMAAKARSAGGCWTCRLRRKKCDEGHPICGICAGLEIECLYSDTKPDWMDGAEKQKEKAGHVKAQVKAQAKHHARVRGEKHTLQTQESQGDHAASDDAVATPPSTGGPASSSGASTSNGTPYGSGTDSWMPDTAMTGLTPDSLFGLTLGANSFAAMGTSTSSTASMPNESEFSLIMLYLDYLFPFLNPFYTPRLLDGGRGWLLVVLMRNKALFHTALSLATYVFSVALYHDEGSPQQCKNHSSEELPKQQELSMRELQADIQELNRRGVKGYMKESTQVMSSIVQLLLFEVAVGNTGNWQIHLDASSALFEQIMEHHGSTEDGFPCWHLLLIHLGNGATTRTLLTQNIPWNADQASLRYFTASILFFDVLSATALEQPPRLQKYHQHLLTTPEHSCVEDDTHLPSHPHLDMAEFFGLENWIILSISSIAVLDAWKKDMMRSNSLSMAQLVTRASSIELGLRSRIPTLDQSPSRPPPDALDPLLESCRRRLAATAAASTRAATARVWAYAALTYLAVVVNGWQPRGAEIRESVALTLSTLRDLPSPASLRTVVWPLCVTGCVAGEEERDSIREMVAAMGPVKAFGTMTEAMAIMEALWADGGGMGDGAGGWDVAACLRSLGHPALLI</sequence>
<dbReference type="Gene3D" id="4.10.240.10">
    <property type="entry name" value="Zn(2)-C6 fungal-type DNA-binding domain"/>
    <property type="match status" value="1"/>
</dbReference>
<evidence type="ECO:0000256" key="5">
    <source>
        <dbReference type="ARBA" id="ARBA00023163"/>
    </source>
</evidence>
<evidence type="ECO:0000313" key="10">
    <source>
        <dbReference type="Proteomes" id="UP001244011"/>
    </source>
</evidence>
<feature type="compositionally biased region" description="Low complexity" evidence="7">
    <location>
        <begin position="110"/>
        <end position="127"/>
    </location>
</feature>
<dbReference type="Pfam" id="PF00172">
    <property type="entry name" value="Zn_clus"/>
    <property type="match status" value="1"/>
</dbReference>
<evidence type="ECO:0000313" key="9">
    <source>
        <dbReference type="EMBL" id="KAK1764752.1"/>
    </source>
</evidence>
<dbReference type="GO" id="GO:0005634">
    <property type="term" value="C:nucleus"/>
    <property type="evidence" value="ECO:0007669"/>
    <property type="project" value="UniProtKB-SubCell"/>
</dbReference>
<dbReference type="CDD" id="cd00067">
    <property type="entry name" value="GAL4"/>
    <property type="match status" value="1"/>
</dbReference>
<comment type="caution">
    <text evidence="9">The sequence shown here is derived from an EMBL/GenBank/DDBJ whole genome shotgun (WGS) entry which is preliminary data.</text>
</comment>
<keyword evidence="2" id="KW-0862">Zinc</keyword>
<comment type="subcellular location">
    <subcellularLocation>
        <location evidence="1">Nucleus</location>
    </subcellularLocation>
</comment>
<dbReference type="PANTHER" id="PTHR37534">
    <property type="entry name" value="TRANSCRIPTIONAL ACTIVATOR PROTEIN UGA3"/>
    <property type="match status" value="1"/>
</dbReference>
<dbReference type="PANTHER" id="PTHR37534:SF20">
    <property type="entry name" value="PRO1A C6 ZINK-FINGER PROTEIN"/>
    <property type="match status" value="1"/>
</dbReference>
<dbReference type="SUPFAM" id="SSF57701">
    <property type="entry name" value="Zn2/Cys6 DNA-binding domain"/>
    <property type="match status" value="1"/>
</dbReference>
<keyword evidence="5" id="KW-0804">Transcription</keyword>
<protein>
    <submittedName>
        <fullName evidence="9">Fungal-specific transcription factor domain-containing protein</fullName>
    </submittedName>
</protein>
<dbReference type="InterPro" id="IPR021858">
    <property type="entry name" value="Fun_TF"/>
</dbReference>
<evidence type="ECO:0000256" key="4">
    <source>
        <dbReference type="ARBA" id="ARBA00023125"/>
    </source>
</evidence>
<dbReference type="GO" id="GO:0000981">
    <property type="term" value="F:DNA-binding transcription factor activity, RNA polymerase II-specific"/>
    <property type="evidence" value="ECO:0007669"/>
    <property type="project" value="InterPro"/>
</dbReference>
<feature type="compositionally biased region" description="Basic and acidic residues" evidence="7">
    <location>
        <begin position="61"/>
        <end position="70"/>
    </location>
</feature>
<dbReference type="InterPro" id="IPR001138">
    <property type="entry name" value="Zn2Cys6_DnaBD"/>
</dbReference>
<evidence type="ECO:0000256" key="1">
    <source>
        <dbReference type="ARBA" id="ARBA00004123"/>
    </source>
</evidence>
<accession>A0AAJ0BX87</accession>
<dbReference type="GO" id="GO:0003677">
    <property type="term" value="F:DNA binding"/>
    <property type="evidence" value="ECO:0007669"/>
    <property type="project" value="UniProtKB-KW"/>
</dbReference>
<reference evidence="9" key="1">
    <citation type="submission" date="2023-06" db="EMBL/GenBank/DDBJ databases">
        <title>Genome-scale phylogeny and comparative genomics of the fungal order Sordariales.</title>
        <authorList>
            <consortium name="Lawrence Berkeley National Laboratory"/>
            <person name="Hensen N."/>
            <person name="Bonometti L."/>
            <person name="Westerberg I."/>
            <person name="Brannstrom I.O."/>
            <person name="Guillou S."/>
            <person name="Cros-Aarteil S."/>
            <person name="Calhoun S."/>
            <person name="Haridas S."/>
            <person name="Kuo A."/>
            <person name="Mondo S."/>
            <person name="Pangilinan J."/>
            <person name="Riley R."/>
            <person name="Labutti K."/>
            <person name="Andreopoulos B."/>
            <person name="Lipzen A."/>
            <person name="Chen C."/>
            <person name="Yanf M."/>
            <person name="Daum C."/>
            <person name="Ng V."/>
            <person name="Clum A."/>
            <person name="Steindorff A."/>
            <person name="Ohm R."/>
            <person name="Martin F."/>
            <person name="Silar P."/>
            <person name="Natvig D."/>
            <person name="Lalanne C."/>
            <person name="Gautier V."/>
            <person name="Ament-Velasquez S.L."/>
            <person name="Kruys A."/>
            <person name="Hutchinson M.I."/>
            <person name="Powell A.J."/>
            <person name="Barry K."/>
            <person name="Miller A.N."/>
            <person name="Grigoriev I.V."/>
            <person name="Debuchy R."/>
            <person name="Gladieux P."/>
            <person name="Thoren M.H."/>
            <person name="Johannesson H."/>
        </authorList>
    </citation>
    <scope>NUCLEOTIDE SEQUENCE</scope>
    <source>
        <strain evidence="9">8032-3</strain>
    </source>
</reference>
<dbReference type="RefSeq" id="XP_060280965.1">
    <property type="nucleotide sequence ID" value="XM_060431177.1"/>
</dbReference>
<keyword evidence="6" id="KW-0539">Nucleus</keyword>
<evidence type="ECO:0000256" key="6">
    <source>
        <dbReference type="ARBA" id="ARBA00023242"/>
    </source>
</evidence>
<evidence type="ECO:0000256" key="2">
    <source>
        <dbReference type="ARBA" id="ARBA00022833"/>
    </source>
</evidence>
<feature type="domain" description="Zn(2)-C6 fungal-type" evidence="8">
    <location>
        <begin position="21"/>
        <end position="51"/>
    </location>
</feature>
<keyword evidence="10" id="KW-1185">Reference proteome</keyword>
<dbReference type="GO" id="GO:0008270">
    <property type="term" value="F:zinc ion binding"/>
    <property type="evidence" value="ECO:0007669"/>
    <property type="project" value="InterPro"/>
</dbReference>
<dbReference type="PROSITE" id="PS00463">
    <property type="entry name" value="ZN2_CY6_FUNGAL_1"/>
    <property type="match status" value="1"/>
</dbReference>
<evidence type="ECO:0000256" key="3">
    <source>
        <dbReference type="ARBA" id="ARBA00023015"/>
    </source>
</evidence>
<dbReference type="Pfam" id="PF11951">
    <property type="entry name" value="Fungal_trans_2"/>
    <property type="match status" value="1"/>
</dbReference>
<dbReference type="AlphaFoldDB" id="A0AAJ0BX87"/>
<evidence type="ECO:0000256" key="7">
    <source>
        <dbReference type="SAM" id="MobiDB-lite"/>
    </source>
</evidence>
<dbReference type="Proteomes" id="UP001244011">
    <property type="component" value="Unassembled WGS sequence"/>
</dbReference>
<feature type="compositionally biased region" description="Polar residues" evidence="7">
    <location>
        <begin position="128"/>
        <end position="137"/>
    </location>
</feature>
<dbReference type="InterPro" id="IPR036864">
    <property type="entry name" value="Zn2-C6_fun-type_DNA-bd_sf"/>
</dbReference>
<organism evidence="9 10">
    <name type="scientific">Phialemonium atrogriseum</name>
    <dbReference type="NCBI Taxonomy" id="1093897"/>
    <lineage>
        <taxon>Eukaryota</taxon>
        <taxon>Fungi</taxon>
        <taxon>Dikarya</taxon>
        <taxon>Ascomycota</taxon>
        <taxon>Pezizomycotina</taxon>
        <taxon>Sordariomycetes</taxon>
        <taxon>Sordariomycetidae</taxon>
        <taxon>Cephalothecales</taxon>
        <taxon>Cephalothecaceae</taxon>
        <taxon>Phialemonium</taxon>
    </lineage>
</organism>
<dbReference type="GeneID" id="85314364"/>
<evidence type="ECO:0000259" key="8">
    <source>
        <dbReference type="PROSITE" id="PS50048"/>
    </source>
</evidence>
<feature type="region of interest" description="Disordered" evidence="7">
    <location>
        <begin position="61"/>
        <end position="141"/>
    </location>
</feature>
<proteinExistence type="predicted"/>
<dbReference type="PROSITE" id="PS50048">
    <property type="entry name" value="ZN2_CY6_FUNGAL_2"/>
    <property type="match status" value="1"/>
</dbReference>